<dbReference type="PANTHER" id="PTHR31672:SF13">
    <property type="entry name" value="F-BOX PROTEIN CPR30-LIKE"/>
    <property type="match status" value="1"/>
</dbReference>
<reference evidence="2 3" key="1">
    <citation type="submission" date="2024-01" db="EMBL/GenBank/DDBJ databases">
        <title>Genome assemblies of Stephania.</title>
        <authorList>
            <person name="Yang L."/>
        </authorList>
    </citation>
    <scope>NUCLEOTIDE SEQUENCE [LARGE SCALE GENOMIC DNA]</scope>
    <source>
        <strain evidence="2">JXDWG</strain>
        <tissue evidence="2">Leaf</tissue>
    </source>
</reference>
<dbReference type="SMART" id="SM00256">
    <property type="entry name" value="FBOX"/>
    <property type="match status" value="1"/>
</dbReference>
<dbReference type="SUPFAM" id="SSF81383">
    <property type="entry name" value="F-box domain"/>
    <property type="match status" value="1"/>
</dbReference>
<dbReference type="InterPro" id="IPR011043">
    <property type="entry name" value="Gal_Oxase/kelch_b-propeller"/>
</dbReference>
<dbReference type="Gene3D" id="1.20.1280.50">
    <property type="match status" value="1"/>
</dbReference>
<dbReference type="InterPro" id="IPR006527">
    <property type="entry name" value="F-box-assoc_dom_typ1"/>
</dbReference>
<comment type="caution">
    <text evidence="2">The sequence shown here is derived from an EMBL/GenBank/DDBJ whole genome shotgun (WGS) entry which is preliminary data.</text>
</comment>
<accession>A0AAP0PLV4</accession>
<dbReference type="Proteomes" id="UP001419268">
    <property type="component" value="Unassembled WGS sequence"/>
</dbReference>
<dbReference type="PANTHER" id="PTHR31672">
    <property type="entry name" value="BNACNNG10540D PROTEIN"/>
    <property type="match status" value="1"/>
</dbReference>
<name>A0AAP0PLV4_9MAGN</name>
<dbReference type="Pfam" id="PF00646">
    <property type="entry name" value="F-box"/>
    <property type="match status" value="1"/>
</dbReference>
<dbReference type="Pfam" id="PF07734">
    <property type="entry name" value="FBA_1"/>
    <property type="match status" value="1"/>
</dbReference>
<dbReference type="AlphaFoldDB" id="A0AAP0PLV4"/>
<feature type="domain" description="F-box" evidence="1">
    <location>
        <begin position="4"/>
        <end position="49"/>
    </location>
</feature>
<dbReference type="InterPro" id="IPR001810">
    <property type="entry name" value="F-box_dom"/>
</dbReference>
<evidence type="ECO:0000259" key="1">
    <source>
        <dbReference type="PROSITE" id="PS50181"/>
    </source>
</evidence>
<organism evidence="2 3">
    <name type="scientific">Stephania cephalantha</name>
    <dbReference type="NCBI Taxonomy" id="152367"/>
    <lineage>
        <taxon>Eukaryota</taxon>
        <taxon>Viridiplantae</taxon>
        <taxon>Streptophyta</taxon>
        <taxon>Embryophyta</taxon>
        <taxon>Tracheophyta</taxon>
        <taxon>Spermatophyta</taxon>
        <taxon>Magnoliopsida</taxon>
        <taxon>Ranunculales</taxon>
        <taxon>Menispermaceae</taxon>
        <taxon>Menispermoideae</taxon>
        <taxon>Cissampelideae</taxon>
        <taxon>Stephania</taxon>
    </lineage>
</organism>
<dbReference type="InterPro" id="IPR017451">
    <property type="entry name" value="F-box-assoc_interact_dom"/>
</dbReference>
<dbReference type="NCBIfam" id="TIGR01640">
    <property type="entry name" value="F_box_assoc_1"/>
    <property type="match status" value="1"/>
</dbReference>
<sequence>MKSAESTNGFPLELVEEILSRSPAKSLVRFKCISKAWHALITDSKFMNLYHDRALQRNKFSLVLSNMKSIYSVIDYPTTATIPSYALNSRRGSWDFLVRGCCDGLLLLVSIAKDLLRIWNPTTRDFIDVPSPSMPVLDSLYGLGYVSNRNDYKVVMVRYKLKLEVEVFSMQSRSWRRIESSSGAIFDDNMKFFELANEFDGNFANGANHWLGYHTDNARSKKEWKVISFDLGRQEFKGIPLPEQANRSHCHPKLIVRGENIYLFIEDWQVSAFNIFAIDEYGVRDSWCKLYTILDSLGMLDTFCFMDNGKILLHENRSDPVLYDPKNGESTQIKICECLAGNLINWFSIHAYTPSLVSIQHQRSKVRRRRSAKLN</sequence>
<evidence type="ECO:0000313" key="2">
    <source>
        <dbReference type="EMBL" id="KAK9148732.1"/>
    </source>
</evidence>
<protein>
    <recommendedName>
        <fullName evidence="1">F-box domain-containing protein</fullName>
    </recommendedName>
</protein>
<keyword evidence="3" id="KW-1185">Reference proteome</keyword>
<evidence type="ECO:0000313" key="3">
    <source>
        <dbReference type="Proteomes" id="UP001419268"/>
    </source>
</evidence>
<gene>
    <name evidence="2" type="ORF">Scep_007489</name>
</gene>
<dbReference type="EMBL" id="JBBNAG010000003">
    <property type="protein sequence ID" value="KAK9148732.1"/>
    <property type="molecule type" value="Genomic_DNA"/>
</dbReference>
<proteinExistence type="predicted"/>
<dbReference type="InterPro" id="IPR050796">
    <property type="entry name" value="SCF_F-box_component"/>
</dbReference>
<dbReference type="SUPFAM" id="SSF50965">
    <property type="entry name" value="Galactose oxidase, central domain"/>
    <property type="match status" value="1"/>
</dbReference>
<dbReference type="InterPro" id="IPR036047">
    <property type="entry name" value="F-box-like_dom_sf"/>
</dbReference>
<dbReference type="CDD" id="cd22157">
    <property type="entry name" value="F-box_AtFBW1-like"/>
    <property type="match status" value="1"/>
</dbReference>
<dbReference type="PROSITE" id="PS50181">
    <property type="entry name" value="FBOX"/>
    <property type="match status" value="1"/>
</dbReference>